<sequence length="327" mass="35403">MYITGRLKDFKRRNITVANCQPPKDCNISCELSCLAEERCVITTMTKCGECPTLACVAKSQLLVDDTYNSDNNSSNSSSPTNRVALIAGVTAGLVTIALSAILIIVFVRRNQGRKIERPLPAINVVPSSTSNLDNNNNQKSIDDNHPQLPFILGACSPLIPRLEASGSSVLASHVIRRSLNLQSSSSLPMMANINRSSSVKLTKYDYLPGELRRAVSVKKNDPTASHSSSITRVDSANSDKIVCAKPIIVRIIRNEEGNKKILKVPHESLESSLISSSSSIHTNTSGSIHFYFCPLTESQASIKTNKSSHSTLADGEITVIYDPSST</sequence>
<proteinExistence type="predicted"/>
<accession>A0A9P6Y607</accession>
<gene>
    <name evidence="2" type="ORF">G6F51_008877</name>
</gene>
<reference evidence="2" key="1">
    <citation type="journal article" date="2020" name="Microb. Genom.">
        <title>Genetic diversity of clinical and environmental Mucorales isolates obtained from an investigation of mucormycosis cases among solid organ transplant recipients.</title>
        <authorList>
            <person name="Nguyen M.H."/>
            <person name="Kaul D."/>
            <person name="Muto C."/>
            <person name="Cheng S.J."/>
            <person name="Richter R.A."/>
            <person name="Bruno V.M."/>
            <person name="Liu G."/>
            <person name="Beyhan S."/>
            <person name="Sundermann A.J."/>
            <person name="Mounaud S."/>
            <person name="Pasculle A.W."/>
            <person name="Nierman W.C."/>
            <person name="Driscoll E."/>
            <person name="Cumbie R."/>
            <person name="Clancy C.J."/>
            <person name="Dupont C.L."/>
        </authorList>
    </citation>
    <scope>NUCLEOTIDE SEQUENCE</scope>
    <source>
        <strain evidence="2">GL16</strain>
    </source>
</reference>
<dbReference type="AlphaFoldDB" id="A0A9P6Y607"/>
<evidence type="ECO:0008006" key="4">
    <source>
        <dbReference type="Google" id="ProtNLM"/>
    </source>
</evidence>
<evidence type="ECO:0000313" key="2">
    <source>
        <dbReference type="EMBL" id="KAG1539862.1"/>
    </source>
</evidence>
<name>A0A9P6Y607_RHIOR</name>
<keyword evidence="1" id="KW-1133">Transmembrane helix</keyword>
<organism evidence="2 3">
    <name type="scientific">Rhizopus oryzae</name>
    <name type="common">Mucormycosis agent</name>
    <name type="synonym">Rhizopus arrhizus var. delemar</name>
    <dbReference type="NCBI Taxonomy" id="64495"/>
    <lineage>
        <taxon>Eukaryota</taxon>
        <taxon>Fungi</taxon>
        <taxon>Fungi incertae sedis</taxon>
        <taxon>Mucoromycota</taxon>
        <taxon>Mucoromycotina</taxon>
        <taxon>Mucoromycetes</taxon>
        <taxon>Mucorales</taxon>
        <taxon>Mucorineae</taxon>
        <taxon>Rhizopodaceae</taxon>
        <taxon>Rhizopus</taxon>
    </lineage>
</organism>
<keyword evidence="1" id="KW-0472">Membrane</keyword>
<feature type="transmembrane region" description="Helical" evidence="1">
    <location>
        <begin position="84"/>
        <end position="108"/>
    </location>
</feature>
<keyword evidence="1" id="KW-0812">Transmembrane</keyword>
<evidence type="ECO:0000256" key="1">
    <source>
        <dbReference type="SAM" id="Phobius"/>
    </source>
</evidence>
<protein>
    <recommendedName>
        <fullName evidence="4">Membrane anchor Opy2 N-terminal domain-containing protein</fullName>
    </recommendedName>
</protein>
<dbReference type="OrthoDB" id="2284384at2759"/>
<dbReference type="Proteomes" id="UP000717996">
    <property type="component" value="Unassembled WGS sequence"/>
</dbReference>
<dbReference type="EMBL" id="JAANIT010001530">
    <property type="protein sequence ID" value="KAG1539862.1"/>
    <property type="molecule type" value="Genomic_DNA"/>
</dbReference>
<evidence type="ECO:0000313" key="3">
    <source>
        <dbReference type="Proteomes" id="UP000717996"/>
    </source>
</evidence>
<comment type="caution">
    <text evidence="2">The sequence shown here is derived from an EMBL/GenBank/DDBJ whole genome shotgun (WGS) entry which is preliminary data.</text>
</comment>